<gene>
    <name evidence="3" type="ORF">Pmar_PMAR010955</name>
</gene>
<dbReference type="Proteomes" id="UP000007800">
    <property type="component" value="Unassembled WGS sequence"/>
</dbReference>
<dbReference type="GeneID" id="9051531"/>
<reference evidence="3 4" key="1">
    <citation type="submission" date="2008-07" db="EMBL/GenBank/DDBJ databases">
        <authorList>
            <person name="El-Sayed N."/>
            <person name="Caler E."/>
            <person name="Inman J."/>
            <person name="Amedeo P."/>
            <person name="Hass B."/>
            <person name="Wortman J."/>
        </authorList>
    </citation>
    <scope>NUCLEOTIDE SEQUENCE [LARGE SCALE GENOMIC DNA]</scope>
    <source>
        <strain evidence="4">ATCC 50983 / TXsc</strain>
    </source>
</reference>
<dbReference type="GO" id="GO:0015074">
    <property type="term" value="P:DNA integration"/>
    <property type="evidence" value="ECO:0007669"/>
    <property type="project" value="InterPro"/>
</dbReference>
<dbReference type="GO" id="GO:0003676">
    <property type="term" value="F:nucleic acid binding"/>
    <property type="evidence" value="ECO:0007669"/>
    <property type="project" value="InterPro"/>
</dbReference>
<dbReference type="InterPro" id="IPR012337">
    <property type="entry name" value="RNaseH-like_sf"/>
</dbReference>
<protein>
    <recommendedName>
        <fullName evidence="2">Integrase catalytic domain-containing protein</fullName>
    </recommendedName>
</protein>
<feature type="region of interest" description="Disordered" evidence="1">
    <location>
        <begin position="1"/>
        <end position="49"/>
    </location>
</feature>
<sequence length="1071" mass="119818">MVGNTESTVRGAGEPQTTNMALHDGSDPAPAGQTATNEGSTIKDDLRKQRTGLRRQLGRLKGQLLKIRSDIDNLVAVDTPSDDEAYVELLRREKESEDRIEAFEVDLGTVQQRYDELFLTNRPSILAVNKDDDVKSDVMSYGSIKVDPRRLALGPATVSPLSSTDINTPKKRLSSETLGKMKFPSLTDPYRLRAHLSAFMRMTSEAGGGYIMRLSKCSPSDLGTVVLRKDCWRWCKSQQSWHSNRRELYGVLRALQAAADLVTSCKQLCNRKGIIFKVILLCDNKPSVNWLERSSAGAVSRSKALERRAISRLLSSCAEECQVIRTAILGSTVEVRHVQGSLNCEADSLSRVFERPCLRSDGTTTTLAASLLGGKDDPGHSTIAEVVKDGVNYIVDDLSYITMRDLDAHEAVMVADSVKALRCSIYKVDDTDKNSCVGRLSIAERLAANSWDYGVTRWRVDIIQKALRTWRTLCSKKRRVDLIASDGYSPEEGLIHSAQSLLAPLQRKALLRAGSAICVDKGLLYLELGRSSGHPFRQFYVPREAVNLRQLLLRDAHRRSGHGGREATLSFMDAFYLPGGCREARDVIFKCLPCRLNKATRGRLSGPQLGKNEEELLLNFPPYWSVDIDVLYLGEGHKVLVVVCRATGHCSMTRLSSEDGPGLLHALRRIQFMRGGLKWIYSDNASYFSSPKFRVALSVELGSELRLLASEAPWEAGRSNRIHGLGLTVLRPLLRSNRGRLPEDANEFDLILEFLMYTLNSRPLGRCYEDSFGHEYPLTPDLMVFGYERRVGPLKLARGKHPCLPLRDAVNFRKQYLREYWRQLRVKVLDAISRKASKVEARRWTPTLGEPVLVIRQRARKSDVGSALAHIDALLEGKRALVVFPSGRKQVESYGNLCPFMNIQSSLNEVNGPSKESTGLTSGTKTANNLMSATVRSICTICSRTQDDRADRCHNSRDVYVKCMRETRNRGPRDLSDKVAWEAEPPVCEAELTVHGSCVGQYLKNSILKRRPYPFLDPSYTGGEDNTYADDKCFATRAQFEKCMLKKDIKATDTRFVFKDFATHETSLAKP</sequence>
<dbReference type="InterPro" id="IPR036397">
    <property type="entry name" value="RNaseH_sf"/>
</dbReference>
<evidence type="ECO:0000259" key="2">
    <source>
        <dbReference type="PROSITE" id="PS50994"/>
    </source>
</evidence>
<dbReference type="InterPro" id="IPR001584">
    <property type="entry name" value="Integrase_cat-core"/>
</dbReference>
<dbReference type="EMBL" id="GG685476">
    <property type="protein sequence ID" value="EEQ99692.1"/>
    <property type="molecule type" value="Genomic_DNA"/>
</dbReference>
<dbReference type="SUPFAM" id="SSF53098">
    <property type="entry name" value="Ribonuclease H-like"/>
    <property type="match status" value="1"/>
</dbReference>
<dbReference type="OMA" id="SCAEECQ"/>
<dbReference type="OrthoDB" id="5984724at2759"/>
<dbReference type="Pfam" id="PF17921">
    <property type="entry name" value="Integrase_H2C2"/>
    <property type="match status" value="1"/>
</dbReference>
<dbReference type="Gene3D" id="3.30.420.10">
    <property type="entry name" value="Ribonuclease H-like superfamily/Ribonuclease H"/>
    <property type="match status" value="2"/>
</dbReference>
<evidence type="ECO:0000256" key="1">
    <source>
        <dbReference type="SAM" id="MobiDB-lite"/>
    </source>
</evidence>
<feature type="disulfide bond" evidence="5">
    <location>
        <begin position="998"/>
        <end position="1033"/>
    </location>
</feature>
<feature type="domain" description="Integrase catalytic" evidence="2">
    <location>
        <begin position="617"/>
        <end position="788"/>
    </location>
</feature>
<evidence type="ECO:0000313" key="4">
    <source>
        <dbReference type="Proteomes" id="UP000007800"/>
    </source>
</evidence>
<organism evidence="4">
    <name type="scientific">Perkinsus marinus (strain ATCC 50983 / TXsc)</name>
    <dbReference type="NCBI Taxonomy" id="423536"/>
    <lineage>
        <taxon>Eukaryota</taxon>
        <taxon>Sar</taxon>
        <taxon>Alveolata</taxon>
        <taxon>Perkinsozoa</taxon>
        <taxon>Perkinsea</taxon>
        <taxon>Perkinsida</taxon>
        <taxon>Perkinsidae</taxon>
        <taxon>Perkinsus</taxon>
    </lineage>
</organism>
<name>C5LUF9_PERM5</name>
<evidence type="ECO:0000313" key="3">
    <source>
        <dbReference type="EMBL" id="EEQ99692.1"/>
    </source>
</evidence>
<dbReference type="AlphaFoldDB" id="C5LUF9"/>
<evidence type="ECO:0007829" key="5">
    <source>
        <dbReference type="PDB" id="9FQ7"/>
    </source>
</evidence>
<dbReference type="InterPro" id="IPR041588">
    <property type="entry name" value="Integrase_H2C2"/>
</dbReference>
<dbReference type="RefSeq" id="XP_002766975.1">
    <property type="nucleotide sequence ID" value="XM_002766929.1"/>
</dbReference>
<dbReference type="PDB" id="9FQ7">
    <property type="method" value="EM"/>
    <property type="resolution" value="2.50 A"/>
    <property type="chains" value="30=984-1049"/>
</dbReference>
<dbReference type="PROSITE" id="PS50994">
    <property type="entry name" value="INTEGRASE"/>
    <property type="match status" value="1"/>
</dbReference>
<keyword evidence="4" id="KW-1185">Reference proteome</keyword>
<accession>C5LUF9</accession>
<proteinExistence type="evidence at protein level"/>
<keyword evidence="5" id="KW-0002">3D-structure</keyword>
<reference evidence="5" key="2">
    <citation type="submission" date="2024-06" db="PDB data bank">
        <title>Perkinsus marinus Respiratory supercomplex CII2CIII2CIV2 in c1 sate.</title>
        <authorList>
            <person name="Wu F."/>
            <person name="Amunts A."/>
        </authorList>
    </citation>
    <scope>STRUCTURE BY ELECTRON MICROSCOPY (2.50 ANGSTROMS) OF 984-1049</scope>
    <scope>DISULFIDE BONDS</scope>
</reference>
<dbReference type="InParanoid" id="C5LUF9"/>